<evidence type="ECO:0000313" key="3">
    <source>
        <dbReference type="EMBL" id="KAG5466017.1"/>
    </source>
</evidence>
<dbReference type="PANTHER" id="PTHR21660">
    <property type="entry name" value="THIOESTERASE SUPERFAMILY MEMBER-RELATED"/>
    <property type="match status" value="1"/>
</dbReference>
<dbReference type="GO" id="GO:0047617">
    <property type="term" value="F:fatty acyl-CoA hydrolase activity"/>
    <property type="evidence" value="ECO:0007669"/>
    <property type="project" value="InterPro"/>
</dbReference>
<dbReference type="Pfam" id="PF03061">
    <property type="entry name" value="4HBT"/>
    <property type="match status" value="1"/>
</dbReference>
<evidence type="ECO:0000256" key="1">
    <source>
        <dbReference type="ARBA" id="ARBA00008324"/>
    </source>
</evidence>
<dbReference type="KEGG" id="lenr:94168023"/>
<evidence type="ECO:0000259" key="2">
    <source>
        <dbReference type="Pfam" id="PF03061"/>
    </source>
</evidence>
<comment type="caution">
    <text evidence="3">The sequence shown here is derived from an EMBL/GenBank/DDBJ whole genome shotgun (WGS) entry which is preliminary data.</text>
</comment>
<reference evidence="3 4" key="1">
    <citation type="submission" date="2021-02" db="EMBL/GenBank/DDBJ databases">
        <title>Leishmania (Mundinia) enrietti genome sequencing and assembly.</title>
        <authorList>
            <person name="Almutairi H."/>
            <person name="Gatherer D."/>
        </authorList>
    </citation>
    <scope>NUCLEOTIDE SEQUENCE [LARGE SCALE GENOMIC DNA]</scope>
    <source>
        <strain evidence="3">CUR178</strain>
    </source>
</reference>
<dbReference type="GeneID" id="94168023"/>
<dbReference type="Gene3D" id="3.10.129.10">
    <property type="entry name" value="Hotdog Thioesterase"/>
    <property type="match status" value="1"/>
</dbReference>
<feature type="domain" description="Thioesterase" evidence="2">
    <location>
        <begin position="69"/>
        <end position="142"/>
    </location>
</feature>
<sequence>MQETRFLLNSLTSKRAVAAAHQIVGHPQNYSAALLRTVCFSPERVQERPDRALVFPWEAKRGSHNGIKSVHGGALSSLADTFTKIHVRADRPHACVKSMSFEISFLSAVHEDRRCNCVTRLVHQENNVVFTGFSFEDESSGEVYARGTHVLAASPRIGS</sequence>
<dbReference type="SUPFAM" id="SSF54637">
    <property type="entry name" value="Thioesterase/thiol ester dehydrase-isomerase"/>
    <property type="match status" value="1"/>
</dbReference>
<keyword evidence="4" id="KW-1185">Reference proteome</keyword>
<dbReference type="InterPro" id="IPR006683">
    <property type="entry name" value="Thioestr_dom"/>
</dbReference>
<organism evidence="3 4">
    <name type="scientific">Leishmania enriettii</name>
    <dbReference type="NCBI Taxonomy" id="5663"/>
    <lineage>
        <taxon>Eukaryota</taxon>
        <taxon>Discoba</taxon>
        <taxon>Euglenozoa</taxon>
        <taxon>Kinetoplastea</taxon>
        <taxon>Metakinetoplastina</taxon>
        <taxon>Trypanosomatida</taxon>
        <taxon>Trypanosomatidae</taxon>
        <taxon>Leishmaniinae</taxon>
        <taxon>Leishmania</taxon>
    </lineage>
</organism>
<evidence type="ECO:0000313" key="4">
    <source>
        <dbReference type="Proteomes" id="UP000674179"/>
    </source>
</evidence>
<dbReference type="EMBL" id="JAFHKP010000036">
    <property type="protein sequence ID" value="KAG5466017.1"/>
    <property type="molecule type" value="Genomic_DNA"/>
</dbReference>
<dbReference type="AlphaFoldDB" id="A0A836FNJ1"/>
<dbReference type="InterPro" id="IPR039298">
    <property type="entry name" value="ACOT13"/>
</dbReference>
<dbReference type="PANTHER" id="PTHR21660:SF56">
    <property type="entry name" value="THIOESTERASE DOMAIN-CONTAINING PROTEIN"/>
    <property type="match status" value="1"/>
</dbReference>
<dbReference type="InterPro" id="IPR029069">
    <property type="entry name" value="HotDog_dom_sf"/>
</dbReference>
<accession>A0A836FNJ1</accession>
<gene>
    <name evidence="3" type="ORF">CUR178_00734</name>
</gene>
<comment type="similarity">
    <text evidence="1">Belongs to the thioesterase PaaI family.</text>
</comment>
<proteinExistence type="inferred from homology"/>
<dbReference type="Proteomes" id="UP000674179">
    <property type="component" value="Chromosome 36"/>
</dbReference>
<dbReference type="CDD" id="cd03443">
    <property type="entry name" value="PaaI_thioesterase"/>
    <property type="match status" value="1"/>
</dbReference>
<protein>
    <recommendedName>
        <fullName evidence="2">Thioesterase domain-containing protein</fullName>
    </recommendedName>
</protein>
<dbReference type="OrthoDB" id="46529at2759"/>
<dbReference type="RefSeq" id="XP_067688616.1">
    <property type="nucleotide sequence ID" value="XM_067832513.1"/>
</dbReference>
<name>A0A836FNJ1_LEIEN</name>